<sequence>MARCVDCLGPDATIHCPSCLGDQAWCGPCAVKVHSRLPFHQLQWWNGLFMR</sequence>
<proteinExistence type="predicted"/>
<accession>A0A8I3A757</accession>
<dbReference type="AlphaFoldDB" id="A0A8I3A757"/>
<reference evidence="1" key="1">
    <citation type="submission" date="2021-03" db="EMBL/GenBank/DDBJ databases">
        <title>Evolutionary innovations through gain and loss of genes in the ectomycorrhizal Boletales.</title>
        <authorList>
            <person name="Wu G."/>
            <person name="Miyauchi S."/>
            <person name="Morin E."/>
            <person name="Yang Z.-L."/>
            <person name="Xu J."/>
            <person name="Martin F.M."/>
        </authorList>
    </citation>
    <scope>NUCLEOTIDE SEQUENCE</scope>
    <source>
        <strain evidence="1">BR01</strain>
    </source>
</reference>
<protein>
    <submittedName>
        <fullName evidence="1">Uncharacterized protein</fullName>
    </submittedName>
</protein>
<organism evidence="1 2">
    <name type="scientific">Boletus reticuloceps</name>
    <dbReference type="NCBI Taxonomy" id="495285"/>
    <lineage>
        <taxon>Eukaryota</taxon>
        <taxon>Fungi</taxon>
        <taxon>Dikarya</taxon>
        <taxon>Basidiomycota</taxon>
        <taxon>Agaricomycotina</taxon>
        <taxon>Agaricomycetes</taxon>
        <taxon>Agaricomycetidae</taxon>
        <taxon>Boletales</taxon>
        <taxon>Boletineae</taxon>
        <taxon>Boletaceae</taxon>
        <taxon>Boletoideae</taxon>
        <taxon>Boletus</taxon>
    </lineage>
</organism>
<dbReference type="OrthoDB" id="3004525at2759"/>
<keyword evidence="2" id="KW-1185">Reference proteome</keyword>
<comment type="caution">
    <text evidence="1">The sequence shown here is derived from an EMBL/GenBank/DDBJ whole genome shotgun (WGS) entry which is preliminary data.</text>
</comment>
<dbReference type="EMBL" id="JAGFBS010000026">
    <property type="protein sequence ID" value="KAG6372663.1"/>
    <property type="molecule type" value="Genomic_DNA"/>
</dbReference>
<evidence type="ECO:0000313" key="1">
    <source>
        <dbReference type="EMBL" id="KAG6372663.1"/>
    </source>
</evidence>
<dbReference type="Proteomes" id="UP000683000">
    <property type="component" value="Unassembled WGS sequence"/>
</dbReference>
<gene>
    <name evidence="1" type="ORF">JVT61DRAFT_7415</name>
</gene>
<name>A0A8I3A757_9AGAM</name>
<evidence type="ECO:0000313" key="2">
    <source>
        <dbReference type="Proteomes" id="UP000683000"/>
    </source>
</evidence>